<evidence type="ECO:0000256" key="1">
    <source>
        <dbReference type="ARBA" id="ARBA00006611"/>
    </source>
</evidence>
<dbReference type="GO" id="GO:0016887">
    <property type="term" value="F:ATP hydrolysis activity"/>
    <property type="evidence" value="ECO:0007669"/>
    <property type="project" value="InterPro"/>
</dbReference>
<evidence type="ECO:0000259" key="3">
    <source>
        <dbReference type="Pfam" id="PF00437"/>
    </source>
</evidence>
<keyword evidence="5" id="KW-1185">Reference proteome</keyword>
<sequence length="396" mass="43542">MERKEAMDFMIKLLKLMLHKEGSDLFITAGFPPAIKVKGKMSPVAQQALSANDSKALTQCIMNDKQLKEFEETQECNFAIAPAGLSRFRVNAYVQQGCQGLVIRVIAAEIPNFDQLGLPPVLKDVMMNKNGLVIMVGGTGSGKSTSMAAMIDHRNANSYGHIITLEDPIEYVHTHKNCIIMQREVGVDTKSWEAGLHNTLRQAPDVIVLGEIRSAEIMNYGLEFSQTGHLALATLHANNANQAIDRILGFFPIESQAKLMQDISVNLRAIISQRLVKTVDGGRCAAIEVLLNTPLIADYIAKGEASSIKPLMAKSRELGMQTFDQALLDLYQAGKIGYDEALRNADSQNELRLQIKLASGEDRSLGRFSLQSKDDGGDEDNDNLPSENITKEIVRN</sequence>
<gene>
    <name evidence="4" type="ORF">PSU93_15700</name>
</gene>
<dbReference type="Pfam" id="PF00437">
    <property type="entry name" value="T2SSE"/>
    <property type="match status" value="1"/>
</dbReference>
<comment type="similarity">
    <text evidence="1">Belongs to the GSP E family.</text>
</comment>
<protein>
    <submittedName>
        <fullName evidence="4">PilT/PilU family type 4a pilus ATPase</fullName>
    </submittedName>
</protein>
<dbReference type="InterPro" id="IPR050921">
    <property type="entry name" value="T4SS_GSP_E_ATPase"/>
</dbReference>
<dbReference type="SUPFAM" id="SSF52540">
    <property type="entry name" value="P-loop containing nucleoside triphosphate hydrolases"/>
    <property type="match status" value="1"/>
</dbReference>
<comment type="caution">
    <text evidence="4">The sequence shown here is derived from an EMBL/GenBank/DDBJ whole genome shotgun (WGS) entry which is preliminary data.</text>
</comment>
<dbReference type="Gene3D" id="3.40.50.300">
    <property type="entry name" value="P-loop containing nucleotide triphosphate hydrolases"/>
    <property type="match status" value="1"/>
</dbReference>
<accession>A0AA43Q8Q0</accession>
<evidence type="ECO:0000313" key="5">
    <source>
        <dbReference type="Proteomes" id="UP001160519"/>
    </source>
</evidence>
<feature type="region of interest" description="Disordered" evidence="2">
    <location>
        <begin position="367"/>
        <end position="396"/>
    </location>
</feature>
<dbReference type="InterPro" id="IPR006321">
    <property type="entry name" value="PilT/PilU"/>
</dbReference>
<name>A0AA43Q8Q0_9GAMM</name>
<feature type="domain" description="Bacterial type II secretion system protein E" evidence="3">
    <location>
        <begin position="74"/>
        <end position="280"/>
    </location>
</feature>
<dbReference type="GO" id="GO:0005524">
    <property type="term" value="F:ATP binding"/>
    <property type="evidence" value="ECO:0007669"/>
    <property type="project" value="InterPro"/>
</dbReference>
<dbReference type="CDD" id="cd01131">
    <property type="entry name" value="PilT"/>
    <property type="match status" value="1"/>
</dbReference>
<dbReference type="AlphaFoldDB" id="A0AA43Q8Q0"/>
<dbReference type="PANTHER" id="PTHR30486:SF12">
    <property type="entry name" value="TYPE IV PILUS ATPASE PILU"/>
    <property type="match status" value="1"/>
</dbReference>
<dbReference type="NCBIfam" id="TIGR01420">
    <property type="entry name" value="pilT_fam"/>
    <property type="match status" value="1"/>
</dbReference>
<proteinExistence type="inferred from homology"/>
<evidence type="ECO:0000256" key="2">
    <source>
        <dbReference type="SAM" id="MobiDB-lite"/>
    </source>
</evidence>
<evidence type="ECO:0000313" key="4">
    <source>
        <dbReference type="EMBL" id="MDI1232577.1"/>
    </source>
</evidence>
<dbReference type="PANTHER" id="PTHR30486">
    <property type="entry name" value="TWITCHING MOTILITY PROTEIN PILT"/>
    <property type="match status" value="1"/>
</dbReference>
<dbReference type="InterPro" id="IPR027417">
    <property type="entry name" value="P-loop_NTPase"/>
</dbReference>
<dbReference type="EMBL" id="JAQSDF010000111">
    <property type="protein sequence ID" value="MDI1232577.1"/>
    <property type="molecule type" value="Genomic_DNA"/>
</dbReference>
<organism evidence="4 5">
    <name type="scientific">Candidatus Methylobacter titanis</name>
    <dbReference type="NCBI Taxonomy" id="3053457"/>
    <lineage>
        <taxon>Bacteria</taxon>
        <taxon>Pseudomonadati</taxon>
        <taxon>Pseudomonadota</taxon>
        <taxon>Gammaproteobacteria</taxon>
        <taxon>Methylococcales</taxon>
        <taxon>Methylococcaceae</taxon>
        <taxon>Methylobacter</taxon>
    </lineage>
</organism>
<dbReference type="InterPro" id="IPR001482">
    <property type="entry name" value="T2SS/T4SS_dom"/>
</dbReference>
<dbReference type="Gene3D" id="3.30.450.90">
    <property type="match status" value="1"/>
</dbReference>
<dbReference type="Proteomes" id="UP001160519">
    <property type="component" value="Unassembled WGS sequence"/>
</dbReference>
<reference evidence="4" key="1">
    <citation type="submission" date="2023-01" db="EMBL/GenBank/DDBJ databases">
        <title>Biogeochemical cycle of methane in antarctic sediments.</title>
        <authorList>
            <person name="Roldan D.M."/>
            <person name="Menes R.J."/>
        </authorList>
    </citation>
    <scope>NUCLEOTIDE SEQUENCE [LARGE SCALE GENOMIC DNA]</scope>
    <source>
        <strain evidence="4">K-2018 MAG008</strain>
    </source>
</reference>